<dbReference type="EMBL" id="EQ974102">
    <property type="protein sequence ID" value="EEF33716.1"/>
    <property type="molecule type" value="Genomic_DNA"/>
</dbReference>
<evidence type="ECO:0000256" key="1">
    <source>
        <dbReference type="SAM" id="MobiDB-lite"/>
    </source>
</evidence>
<evidence type="ECO:0000256" key="2">
    <source>
        <dbReference type="SAM" id="Phobius"/>
    </source>
</evidence>
<dbReference type="eggNOG" id="ENOG502S5K9">
    <property type="taxonomic scope" value="Eukaryota"/>
</dbReference>
<dbReference type="Proteomes" id="UP000008311">
    <property type="component" value="Unassembled WGS sequence"/>
</dbReference>
<evidence type="ECO:0000313" key="4">
    <source>
        <dbReference type="Proteomes" id="UP000008311"/>
    </source>
</evidence>
<name>B9SRQ8_RICCO</name>
<keyword evidence="2" id="KW-1133">Transmembrane helix</keyword>
<accession>B9SRQ8</accession>
<sequence length="177" mass="19530">MFDLEESLTVESYRIPWLIWIQILIFILLLFLFYCFSVFTSSDLSLNTTTSSNNSSSISSFPPPSSSSSTSASSLNKATGLNKHNSNTTTVTNLLQQHHNQIGGSQSIKGEIATSTSRTVVREGNVTEGEGFSTNSVIDFHPCNYFRLAKLAFLKCLGLDLDPASERCSSSERKKER</sequence>
<dbReference type="PANTHER" id="PTHR35771">
    <property type="entry name" value="TRANSMEMBRANE PROTEIN-RELATED"/>
    <property type="match status" value="1"/>
</dbReference>
<protein>
    <submittedName>
        <fullName evidence="3">Uncharacterized protein</fullName>
    </submittedName>
</protein>
<dbReference type="OrthoDB" id="1653570at2759"/>
<proteinExistence type="predicted"/>
<reference evidence="4" key="1">
    <citation type="journal article" date="2010" name="Nat. Biotechnol.">
        <title>Draft genome sequence of the oilseed species Ricinus communis.</title>
        <authorList>
            <person name="Chan A.P."/>
            <person name="Crabtree J."/>
            <person name="Zhao Q."/>
            <person name="Lorenzi H."/>
            <person name="Orvis J."/>
            <person name="Puiu D."/>
            <person name="Melake-Berhan A."/>
            <person name="Jones K.M."/>
            <person name="Redman J."/>
            <person name="Chen G."/>
            <person name="Cahoon E.B."/>
            <person name="Gedil M."/>
            <person name="Stanke M."/>
            <person name="Haas B.J."/>
            <person name="Wortman J.R."/>
            <person name="Fraser-Liggett C.M."/>
            <person name="Ravel J."/>
            <person name="Rabinowicz P.D."/>
        </authorList>
    </citation>
    <scope>NUCLEOTIDE SEQUENCE [LARGE SCALE GENOMIC DNA]</scope>
    <source>
        <strain evidence="4">cv. Hale</strain>
    </source>
</reference>
<organism evidence="3 4">
    <name type="scientific">Ricinus communis</name>
    <name type="common">Castor bean</name>
    <dbReference type="NCBI Taxonomy" id="3988"/>
    <lineage>
        <taxon>Eukaryota</taxon>
        <taxon>Viridiplantae</taxon>
        <taxon>Streptophyta</taxon>
        <taxon>Embryophyta</taxon>
        <taxon>Tracheophyta</taxon>
        <taxon>Spermatophyta</taxon>
        <taxon>Magnoliopsida</taxon>
        <taxon>eudicotyledons</taxon>
        <taxon>Gunneridae</taxon>
        <taxon>Pentapetalae</taxon>
        <taxon>rosids</taxon>
        <taxon>fabids</taxon>
        <taxon>Malpighiales</taxon>
        <taxon>Euphorbiaceae</taxon>
        <taxon>Acalyphoideae</taxon>
        <taxon>Acalypheae</taxon>
        <taxon>Ricinus</taxon>
    </lineage>
</organism>
<evidence type="ECO:0000313" key="3">
    <source>
        <dbReference type="EMBL" id="EEF33716.1"/>
    </source>
</evidence>
<feature type="region of interest" description="Disordered" evidence="1">
    <location>
        <begin position="52"/>
        <end position="79"/>
    </location>
</feature>
<keyword evidence="2" id="KW-0812">Transmembrane</keyword>
<feature type="transmembrane region" description="Helical" evidence="2">
    <location>
        <begin position="17"/>
        <end position="39"/>
    </location>
</feature>
<gene>
    <name evidence="3" type="ORF">RCOM_0666220</name>
</gene>
<dbReference type="PANTHER" id="PTHR35771:SF3">
    <property type="entry name" value="TRANSMEMBRANE PROTEIN"/>
    <property type="match status" value="1"/>
</dbReference>
<dbReference type="FunCoup" id="B9SRQ8">
    <property type="interactions" value="135"/>
</dbReference>
<dbReference type="AlphaFoldDB" id="B9SRQ8"/>
<dbReference type="KEGG" id="rcu:8274922"/>
<dbReference type="InParanoid" id="B9SRQ8"/>
<keyword evidence="2" id="KW-0472">Membrane</keyword>
<keyword evidence="4" id="KW-1185">Reference proteome</keyword>
<feature type="compositionally biased region" description="Low complexity" evidence="1">
    <location>
        <begin position="52"/>
        <end position="75"/>
    </location>
</feature>